<name>A0A7M7JKH7_VARDE</name>
<proteinExistence type="predicted"/>
<feature type="compositionally biased region" description="Low complexity" evidence="1">
    <location>
        <begin position="127"/>
        <end position="155"/>
    </location>
</feature>
<dbReference type="Proteomes" id="UP000594260">
    <property type="component" value="Unplaced"/>
</dbReference>
<dbReference type="GeneID" id="111247182"/>
<dbReference type="KEGG" id="vde:111247182"/>
<evidence type="ECO:0000256" key="1">
    <source>
        <dbReference type="SAM" id="MobiDB-lite"/>
    </source>
</evidence>
<evidence type="ECO:0000313" key="2">
    <source>
        <dbReference type="EnsemblMetazoa" id="XP_022653563"/>
    </source>
</evidence>
<dbReference type="InParanoid" id="A0A7M7JKH7"/>
<dbReference type="EnsemblMetazoa" id="XM_022797828">
    <property type="protein sequence ID" value="XP_022653563"/>
    <property type="gene ID" value="LOC111247182"/>
</dbReference>
<feature type="region of interest" description="Disordered" evidence="1">
    <location>
        <begin position="106"/>
        <end position="158"/>
    </location>
</feature>
<dbReference type="AlphaFoldDB" id="A0A7M7JKH7"/>
<protein>
    <submittedName>
        <fullName evidence="2">Uncharacterized protein</fullName>
    </submittedName>
</protein>
<reference evidence="2" key="1">
    <citation type="submission" date="2021-01" db="UniProtKB">
        <authorList>
            <consortium name="EnsemblMetazoa"/>
        </authorList>
    </citation>
    <scope>IDENTIFICATION</scope>
</reference>
<accession>A0A7M7JKH7</accession>
<evidence type="ECO:0000313" key="3">
    <source>
        <dbReference type="Proteomes" id="UP000594260"/>
    </source>
</evidence>
<organism evidence="2 3">
    <name type="scientific">Varroa destructor</name>
    <name type="common">Honeybee mite</name>
    <dbReference type="NCBI Taxonomy" id="109461"/>
    <lineage>
        <taxon>Eukaryota</taxon>
        <taxon>Metazoa</taxon>
        <taxon>Ecdysozoa</taxon>
        <taxon>Arthropoda</taxon>
        <taxon>Chelicerata</taxon>
        <taxon>Arachnida</taxon>
        <taxon>Acari</taxon>
        <taxon>Parasitiformes</taxon>
        <taxon>Mesostigmata</taxon>
        <taxon>Gamasina</taxon>
        <taxon>Dermanyssoidea</taxon>
        <taxon>Varroidae</taxon>
        <taxon>Varroa</taxon>
    </lineage>
</organism>
<dbReference type="RefSeq" id="XP_022653563.1">
    <property type="nucleotide sequence ID" value="XM_022797828.1"/>
</dbReference>
<sequence length="218" mass="23297">MAGIIQNQPSIPITCPTCAFFASLAGTALIVADKAADTGLALSTLPRVQPKLVADNVVYKVDAATAVKELTVKKQPIQGSVQIPKEVNANTVESLPLRLEAGTAPSVEVPGLSRNTVTTSDERTKAKQASSSKPSSLEKTPQAAKAIPTPTAAPKSNTEEWADFRESAQSNYLPEVEEICGITKEFMKRLDDFDLSSEILIPEGLTDFITREDDDLAI</sequence>
<keyword evidence="3" id="KW-1185">Reference proteome</keyword>